<comment type="caution">
    <text evidence="11">The sequence shown here is derived from an EMBL/GenBank/DDBJ whole genome shotgun (WGS) entry which is preliminary data.</text>
</comment>
<evidence type="ECO:0000256" key="7">
    <source>
        <dbReference type="ARBA" id="ARBA00023098"/>
    </source>
</evidence>
<dbReference type="PANTHER" id="PTHR11157">
    <property type="entry name" value="FATTY ACID ACYL TRANSFERASE-RELATED"/>
    <property type="match status" value="1"/>
</dbReference>
<dbReference type="EMBL" id="LNIX01000011">
    <property type="protein sequence ID" value="OXA48445.1"/>
    <property type="molecule type" value="Genomic_DNA"/>
</dbReference>
<sequence>MEVCTFPNISEFENSTFSQFQKLSANRTPILTPYSFELVDWESWGDSMGENWILPIPTGILYLATIFTVKKIMMRRKGFDLSGELFLWNAGLGLFSLIGFVRTVPELVVRIWEDGFQNSICVGNQFSAPFAFWIFLFTYSKFVELGDTMFIVLRKKPLLFLQWYHHIVTLTYCWLIVPFFEPVGAYFAVMNYGVHSLMYPYFAVKALGWNAPRWLANIITTAQLLQMWAGFFLNFYSVFLTWRGIPCYRAPLSIYAGFVVYGSFIFVFTLLFREVVSKSRKIPVMKSKSM</sequence>
<gene>
    <name evidence="11" type="ORF">Fcan01_16676</name>
</gene>
<reference evidence="11 12" key="1">
    <citation type="submission" date="2015-12" db="EMBL/GenBank/DDBJ databases">
        <title>The genome of Folsomia candida.</title>
        <authorList>
            <person name="Faddeeva A."/>
            <person name="Derks M.F."/>
            <person name="Anvar Y."/>
            <person name="Smit S."/>
            <person name="Van Straalen N."/>
            <person name="Roelofs D."/>
        </authorList>
    </citation>
    <scope>NUCLEOTIDE SEQUENCE [LARGE SCALE GENOMIC DNA]</scope>
    <source>
        <strain evidence="11 12">VU population</strain>
        <tissue evidence="11">Whole body</tissue>
    </source>
</reference>
<dbReference type="Pfam" id="PF01151">
    <property type="entry name" value="ELO"/>
    <property type="match status" value="1"/>
</dbReference>
<keyword evidence="9 10" id="KW-0275">Fatty acid biosynthesis</keyword>
<dbReference type="GO" id="GO:0019367">
    <property type="term" value="P:fatty acid elongation, saturated fatty acid"/>
    <property type="evidence" value="ECO:0007669"/>
    <property type="project" value="TreeGrafter"/>
</dbReference>
<dbReference type="Proteomes" id="UP000198287">
    <property type="component" value="Unassembled WGS sequence"/>
</dbReference>
<evidence type="ECO:0000256" key="8">
    <source>
        <dbReference type="ARBA" id="ARBA00023136"/>
    </source>
</evidence>
<keyword evidence="8 10" id="KW-0472">Membrane</keyword>
<comment type="similarity">
    <text evidence="10">Belongs to the ELO family.</text>
</comment>
<dbReference type="AlphaFoldDB" id="A0A226DSG5"/>
<evidence type="ECO:0000256" key="5">
    <source>
        <dbReference type="ARBA" id="ARBA00022832"/>
    </source>
</evidence>
<dbReference type="InterPro" id="IPR002076">
    <property type="entry name" value="ELO_fam"/>
</dbReference>
<proteinExistence type="inferred from homology"/>
<dbReference type="OrthoDB" id="10259681at2759"/>
<feature type="transmembrane region" description="Helical" evidence="10">
    <location>
        <begin position="158"/>
        <end position="177"/>
    </location>
</feature>
<evidence type="ECO:0000256" key="9">
    <source>
        <dbReference type="ARBA" id="ARBA00023160"/>
    </source>
</evidence>
<evidence type="ECO:0000256" key="1">
    <source>
        <dbReference type="ARBA" id="ARBA00004141"/>
    </source>
</evidence>
<feature type="transmembrane region" description="Helical" evidence="10">
    <location>
        <begin position="183"/>
        <end position="202"/>
    </location>
</feature>
<dbReference type="EC" id="2.3.1.199" evidence="10"/>
<dbReference type="GO" id="GO:0009922">
    <property type="term" value="F:fatty acid elongase activity"/>
    <property type="evidence" value="ECO:0007669"/>
    <property type="project" value="UniProtKB-EC"/>
</dbReference>
<comment type="subcellular location">
    <subcellularLocation>
        <location evidence="1">Membrane</location>
        <topology evidence="1">Multi-pass membrane protein</topology>
    </subcellularLocation>
</comment>
<evidence type="ECO:0000256" key="4">
    <source>
        <dbReference type="ARBA" id="ARBA00022692"/>
    </source>
</evidence>
<evidence type="ECO:0000256" key="6">
    <source>
        <dbReference type="ARBA" id="ARBA00022989"/>
    </source>
</evidence>
<comment type="catalytic activity">
    <reaction evidence="10">
        <text>a very-long-chain acyl-CoA + malonyl-CoA + H(+) = a very-long-chain 3-oxoacyl-CoA + CO2 + CoA</text>
        <dbReference type="Rhea" id="RHEA:32727"/>
        <dbReference type="ChEBI" id="CHEBI:15378"/>
        <dbReference type="ChEBI" id="CHEBI:16526"/>
        <dbReference type="ChEBI" id="CHEBI:57287"/>
        <dbReference type="ChEBI" id="CHEBI:57384"/>
        <dbReference type="ChEBI" id="CHEBI:90725"/>
        <dbReference type="ChEBI" id="CHEBI:90736"/>
        <dbReference type="EC" id="2.3.1.199"/>
    </reaction>
</comment>
<dbReference type="PANTHER" id="PTHR11157:SF17">
    <property type="entry name" value="ELONGATION OF VERY LONG CHAIN FATTY ACIDS PROTEIN 6"/>
    <property type="match status" value="1"/>
</dbReference>
<evidence type="ECO:0000256" key="2">
    <source>
        <dbReference type="ARBA" id="ARBA00022516"/>
    </source>
</evidence>
<dbReference type="GO" id="GO:0042761">
    <property type="term" value="P:very long-chain fatty acid biosynthetic process"/>
    <property type="evidence" value="ECO:0007669"/>
    <property type="project" value="TreeGrafter"/>
</dbReference>
<evidence type="ECO:0000313" key="11">
    <source>
        <dbReference type="EMBL" id="OXA48445.1"/>
    </source>
</evidence>
<dbReference type="OMA" id="QWYHHIV"/>
<keyword evidence="4 10" id="KW-0812">Transmembrane</keyword>
<feature type="transmembrane region" description="Helical" evidence="10">
    <location>
        <begin position="52"/>
        <end position="73"/>
    </location>
</feature>
<feature type="transmembrane region" description="Helical" evidence="10">
    <location>
        <begin position="85"/>
        <end position="104"/>
    </location>
</feature>
<evidence type="ECO:0000256" key="3">
    <source>
        <dbReference type="ARBA" id="ARBA00022679"/>
    </source>
</evidence>
<feature type="transmembrane region" description="Helical" evidence="10">
    <location>
        <begin position="214"/>
        <end position="240"/>
    </location>
</feature>
<dbReference type="GO" id="GO:0034626">
    <property type="term" value="P:fatty acid elongation, polyunsaturated fatty acid"/>
    <property type="evidence" value="ECO:0007669"/>
    <property type="project" value="TreeGrafter"/>
</dbReference>
<keyword evidence="3 10" id="KW-0808">Transferase</keyword>
<keyword evidence="2 10" id="KW-0444">Lipid biosynthesis</keyword>
<keyword evidence="12" id="KW-1185">Reference proteome</keyword>
<keyword evidence="6 10" id="KW-1133">Transmembrane helix</keyword>
<evidence type="ECO:0000256" key="10">
    <source>
        <dbReference type="RuleBase" id="RU361115"/>
    </source>
</evidence>
<feature type="transmembrane region" description="Helical" evidence="10">
    <location>
        <begin position="116"/>
        <end position="137"/>
    </location>
</feature>
<dbReference type="GO" id="GO:0030148">
    <property type="term" value="P:sphingolipid biosynthetic process"/>
    <property type="evidence" value="ECO:0007669"/>
    <property type="project" value="TreeGrafter"/>
</dbReference>
<keyword evidence="5 10" id="KW-0276">Fatty acid metabolism</keyword>
<dbReference type="GO" id="GO:0034625">
    <property type="term" value="P:fatty acid elongation, monounsaturated fatty acid"/>
    <property type="evidence" value="ECO:0007669"/>
    <property type="project" value="TreeGrafter"/>
</dbReference>
<organism evidence="11 12">
    <name type="scientific">Folsomia candida</name>
    <name type="common">Springtail</name>
    <dbReference type="NCBI Taxonomy" id="158441"/>
    <lineage>
        <taxon>Eukaryota</taxon>
        <taxon>Metazoa</taxon>
        <taxon>Ecdysozoa</taxon>
        <taxon>Arthropoda</taxon>
        <taxon>Hexapoda</taxon>
        <taxon>Collembola</taxon>
        <taxon>Entomobryomorpha</taxon>
        <taxon>Isotomoidea</taxon>
        <taxon>Isotomidae</taxon>
        <taxon>Proisotominae</taxon>
        <taxon>Folsomia</taxon>
    </lineage>
</organism>
<keyword evidence="7 10" id="KW-0443">Lipid metabolism</keyword>
<feature type="transmembrane region" description="Helical" evidence="10">
    <location>
        <begin position="252"/>
        <end position="272"/>
    </location>
</feature>
<protein>
    <recommendedName>
        <fullName evidence="10">Elongation of very long chain fatty acids protein</fullName>
        <ecNumber evidence="10">2.3.1.199</ecNumber>
    </recommendedName>
    <alternativeName>
        <fullName evidence="10">Very-long-chain 3-oxoacyl-CoA synthase</fullName>
    </alternativeName>
</protein>
<dbReference type="GO" id="GO:0005789">
    <property type="term" value="C:endoplasmic reticulum membrane"/>
    <property type="evidence" value="ECO:0007669"/>
    <property type="project" value="TreeGrafter"/>
</dbReference>
<evidence type="ECO:0000313" key="12">
    <source>
        <dbReference type="Proteomes" id="UP000198287"/>
    </source>
</evidence>
<accession>A0A226DSG5</accession>
<name>A0A226DSG5_FOLCA</name>